<dbReference type="SUPFAM" id="SSF103473">
    <property type="entry name" value="MFS general substrate transporter"/>
    <property type="match status" value="1"/>
</dbReference>
<feature type="transmembrane region" description="Helical" evidence="9">
    <location>
        <begin position="459"/>
        <end position="478"/>
    </location>
</feature>
<feature type="transmembrane region" description="Helical" evidence="9">
    <location>
        <begin position="91"/>
        <end position="109"/>
    </location>
</feature>
<evidence type="ECO:0000259" key="10">
    <source>
        <dbReference type="PROSITE" id="PS50850"/>
    </source>
</evidence>
<feature type="transmembrane region" description="Helical" evidence="9">
    <location>
        <begin position="21"/>
        <end position="42"/>
    </location>
</feature>
<sequence>MRDSLNSSPSPSGATEHPPHRWWTLAVIGLAQLMVVLDATIVNIALPSAQRDLGFSNDGRQWVVTAYALAFGSLLLLGGRLADLFGRRRTFITGLIGFAAASALGGAAQSFTMLIAARALQGAFGAVLAPSALSLLTTTFTDPGERSRAFGVFGAIAGSGGAIGLLLGGVLTEHLDWRWTLYVNDVIAVFAVIGALVFVRSRVPTERPVLDLRGTVLVAAGLFCVVFGFSNAETHAWSDWSCWAFLVAAVVLLASFVLWEARAEHPLLPLRVLRDRNRSASYISVFIAGVGMFGVFLFLTYYLQQTLDYTPVKTGLAFLPMVGMLMLTAQFSTNVLLRRVGPKPVVPLGMGLSAAGLVWLTALGLHSGYAAHVLPPLLVLGLGLGLVMPTAMSLATLGVAAHDQGVASATVNTMQQIGGSIGTALFNTMAASTVTDYAEHHFGEPNVEAEAAVHSYATAYWWAAAFFTVGLVISALLYRRGRPLEETPALSPDDEDAPVPAGRP</sequence>
<keyword evidence="6 9" id="KW-0472">Membrane</keyword>
<evidence type="ECO:0000256" key="7">
    <source>
        <dbReference type="ARBA" id="ARBA00023251"/>
    </source>
</evidence>
<feature type="transmembrane region" description="Helical" evidence="9">
    <location>
        <begin position="344"/>
        <end position="365"/>
    </location>
</feature>
<gene>
    <name evidence="11" type="ORF">GCM10009801_36510</name>
</gene>
<dbReference type="PANTHER" id="PTHR42718">
    <property type="entry name" value="MAJOR FACILITATOR SUPERFAMILY MULTIDRUG TRANSPORTER MFSC"/>
    <property type="match status" value="1"/>
</dbReference>
<evidence type="ECO:0000256" key="9">
    <source>
        <dbReference type="SAM" id="Phobius"/>
    </source>
</evidence>
<feature type="transmembrane region" description="Helical" evidence="9">
    <location>
        <begin position="177"/>
        <end position="198"/>
    </location>
</feature>
<evidence type="ECO:0000256" key="3">
    <source>
        <dbReference type="ARBA" id="ARBA00022475"/>
    </source>
</evidence>
<keyword evidence="5 9" id="KW-1133">Transmembrane helix</keyword>
<accession>A0ABN2W068</accession>
<evidence type="ECO:0000256" key="2">
    <source>
        <dbReference type="ARBA" id="ARBA00022448"/>
    </source>
</evidence>
<dbReference type="Pfam" id="PF07690">
    <property type="entry name" value="MFS_1"/>
    <property type="match status" value="1"/>
</dbReference>
<dbReference type="InterPro" id="IPR020846">
    <property type="entry name" value="MFS_dom"/>
</dbReference>
<keyword evidence="4 9" id="KW-0812">Transmembrane</keyword>
<feature type="transmembrane region" description="Helical" evidence="9">
    <location>
        <begin position="115"/>
        <end position="137"/>
    </location>
</feature>
<evidence type="ECO:0000313" key="12">
    <source>
        <dbReference type="Proteomes" id="UP001500016"/>
    </source>
</evidence>
<comment type="caution">
    <text evidence="11">The sequence shown here is derived from an EMBL/GenBank/DDBJ whole genome shotgun (WGS) entry which is preliminary data.</text>
</comment>
<organism evidence="11 12">
    <name type="scientific">Streptomyces albiaxialis</name>
    <dbReference type="NCBI Taxonomy" id="329523"/>
    <lineage>
        <taxon>Bacteria</taxon>
        <taxon>Bacillati</taxon>
        <taxon>Actinomycetota</taxon>
        <taxon>Actinomycetes</taxon>
        <taxon>Kitasatosporales</taxon>
        <taxon>Streptomycetaceae</taxon>
        <taxon>Streptomyces</taxon>
    </lineage>
</organism>
<dbReference type="PANTHER" id="PTHR42718:SF46">
    <property type="entry name" value="BLR6921 PROTEIN"/>
    <property type="match status" value="1"/>
</dbReference>
<protein>
    <submittedName>
        <fullName evidence="11">MFS transporter</fullName>
    </submittedName>
</protein>
<dbReference type="NCBIfam" id="TIGR00711">
    <property type="entry name" value="efflux_EmrB"/>
    <property type="match status" value="1"/>
</dbReference>
<feature type="transmembrane region" description="Helical" evidence="9">
    <location>
        <begin position="421"/>
        <end position="439"/>
    </location>
</feature>
<dbReference type="CDD" id="cd17321">
    <property type="entry name" value="MFS_MMR_MDR_like"/>
    <property type="match status" value="1"/>
</dbReference>
<feature type="region of interest" description="Disordered" evidence="8">
    <location>
        <begin position="485"/>
        <end position="504"/>
    </location>
</feature>
<dbReference type="Gene3D" id="1.20.1720.10">
    <property type="entry name" value="Multidrug resistance protein D"/>
    <property type="match status" value="1"/>
</dbReference>
<dbReference type="InterPro" id="IPR004638">
    <property type="entry name" value="EmrB-like"/>
</dbReference>
<dbReference type="Gene3D" id="1.20.1250.20">
    <property type="entry name" value="MFS general substrate transporter like domains"/>
    <property type="match status" value="1"/>
</dbReference>
<feature type="transmembrane region" description="Helical" evidence="9">
    <location>
        <begin position="149"/>
        <end position="171"/>
    </location>
</feature>
<keyword evidence="2" id="KW-0813">Transport</keyword>
<feature type="transmembrane region" description="Helical" evidence="9">
    <location>
        <begin position="280"/>
        <end position="303"/>
    </location>
</feature>
<evidence type="ECO:0000256" key="8">
    <source>
        <dbReference type="SAM" id="MobiDB-lite"/>
    </source>
</evidence>
<dbReference type="InterPro" id="IPR036259">
    <property type="entry name" value="MFS_trans_sf"/>
</dbReference>
<dbReference type="PRINTS" id="PR01036">
    <property type="entry name" value="TCRTETB"/>
</dbReference>
<dbReference type="RefSeq" id="WP_344529372.1">
    <property type="nucleotide sequence ID" value="NZ_BAAAPE010000009.1"/>
</dbReference>
<dbReference type="PROSITE" id="PS50850">
    <property type="entry name" value="MFS"/>
    <property type="match status" value="1"/>
</dbReference>
<feature type="transmembrane region" description="Helical" evidence="9">
    <location>
        <begin position="241"/>
        <end position="259"/>
    </location>
</feature>
<dbReference type="PROSITE" id="PS00216">
    <property type="entry name" value="SUGAR_TRANSPORT_1"/>
    <property type="match status" value="1"/>
</dbReference>
<dbReference type="Proteomes" id="UP001500016">
    <property type="component" value="Unassembled WGS sequence"/>
</dbReference>
<comment type="subcellular location">
    <subcellularLocation>
        <location evidence="1">Cell membrane</location>
        <topology evidence="1">Multi-pass membrane protein</topology>
    </subcellularLocation>
</comment>
<evidence type="ECO:0000256" key="4">
    <source>
        <dbReference type="ARBA" id="ARBA00022692"/>
    </source>
</evidence>
<evidence type="ECO:0000256" key="6">
    <source>
        <dbReference type="ARBA" id="ARBA00023136"/>
    </source>
</evidence>
<keyword evidence="12" id="KW-1185">Reference proteome</keyword>
<dbReference type="InterPro" id="IPR011701">
    <property type="entry name" value="MFS"/>
</dbReference>
<dbReference type="InterPro" id="IPR005829">
    <property type="entry name" value="Sugar_transporter_CS"/>
</dbReference>
<dbReference type="EMBL" id="BAAAPE010000009">
    <property type="protein sequence ID" value="GAA2079159.1"/>
    <property type="molecule type" value="Genomic_DNA"/>
</dbReference>
<feature type="transmembrane region" description="Helical" evidence="9">
    <location>
        <begin position="377"/>
        <end position="400"/>
    </location>
</feature>
<feature type="transmembrane region" description="Helical" evidence="9">
    <location>
        <begin position="62"/>
        <end position="79"/>
    </location>
</feature>
<evidence type="ECO:0000313" key="11">
    <source>
        <dbReference type="EMBL" id="GAA2079159.1"/>
    </source>
</evidence>
<keyword evidence="3" id="KW-1003">Cell membrane</keyword>
<feature type="transmembrane region" description="Helical" evidence="9">
    <location>
        <begin position="210"/>
        <end position="229"/>
    </location>
</feature>
<evidence type="ECO:0000256" key="1">
    <source>
        <dbReference type="ARBA" id="ARBA00004651"/>
    </source>
</evidence>
<proteinExistence type="predicted"/>
<name>A0ABN2W068_9ACTN</name>
<feature type="transmembrane region" description="Helical" evidence="9">
    <location>
        <begin position="315"/>
        <end position="337"/>
    </location>
</feature>
<keyword evidence="7" id="KW-0046">Antibiotic resistance</keyword>
<reference evidence="11 12" key="1">
    <citation type="journal article" date="2019" name="Int. J. Syst. Evol. Microbiol.">
        <title>The Global Catalogue of Microorganisms (GCM) 10K type strain sequencing project: providing services to taxonomists for standard genome sequencing and annotation.</title>
        <authorList>
            <consortium name="The Broad Institute Genomics Platform"/>
            <consortium name="The Broad Institute Genome Sequencing Center for Infectious Disease"/>
            <person name="Wu L."/>
            <person name="Ma J."/>
        </authorList>
    </citation>
    <scope>NUCLEOTIDE SEQUENCE [LARGE SCALE GENOMIC DNA]</scope>
    <source>
        <strain evidence="11 12">JCM 15478</strain>
    </source>
</reference>
<evidence type="ECO:0000256" key="5">
    <source>
        <dbReference type="ARBA" id="ARBA00022989"/>
    </source>
</evidence>
<feature type="domain" description="Major facilitator superfamily (MFS) profile" evidence="10">
    <location>
        <begin position="24"/>
        <end position="482"/>
    </location>
</feature>